<keyword evidence="7" id="KW-0472">Membrane</keyword>
<reference evidence="9" key="1">
    <citation type="submission" date="2022-11" db="EMBL/GenBank/DDBJ databases">
        <authorList>
            <person name="Petersen C."/>
        </authorList>
    </citation>
    <scope>NUCLEOTIDE SEQUENCE</scope>
    <source>
        <strain evidence="9">IBT 21917</strain>
    </source>
</reference>
<accession>A0A9W9HLY9</accession>
<evidence type="ECO:0000256" key="7">
    <source>
        <dbReference type="SAM" id="Phobius"/>
    </source>
</evidence>
<dbReference type="CDD" id="cd12148">
    <property type="entry name" value="fungal_TF_MHR"/>
    <property type="match status" value="1"/>
</dbReference>
<dbReference type="PANTHER" id="PTHR46910:SF37">
    <property type="entry name" value="ZN(II)2CYS6 TRANSCRIPTION FACTOR (EUROFUNG)"/>
    <property type="match status" value="1"/>
</dbReference>
<organism evidence="9 10">
    <name type="scientific">Penicillium capsulatum</name>
    <dbReference type="NCBI Taxonomy" id="69766"/>
    <lineage>
        <taxon>Eukaryota</taxon>
        <taxon>Fungi</taxon>
        <taxon>Dikarya</taxon>
        <taxon>Ascomycota</taxon>
        <taxon>Pezizomycotina</taxon>
        <taxon>Eurotiomycetes</taxon>
        <taxon>Eurotiomycetidae</taxon>
        <taxon>Eurotiales</taxon>
        <taxon>Aspergillaceae</taxon>
        <taxon>Penicillium</taxon>
    </lineage>
</organism>
<evidence type="ECO:0000256" key="4">
    <source>
        <dbReference type="ARBA" id="ARBA00023163"/>
    </source>
</evidence>
<dbReference type="EMBL" id="JAPQKO010000008">
    <property type="protein sequence ID" value="KAJ5151907.1"/>
    <property type="molecule type" value="Genomic_DNA"/>
</dbReference>
<gene>
    <name evidence="9" type="ORF">N7492_010202</name>
</gene>
<keyword evidence="10" id="KW-1185">Reference proteome</keyword>
<dbReference type="Pfam" id="PF04082">
    <property type="entry name" value="Fungal_trans"/>
    <property type="match status" value="1"/>
</dbReference>
<dbReference type="GO" id="GO:0003677">
    <property type="term" value="F:DNA binding"/>
    <property type="evidence" value="ECO:0007669"/>
    <property type="project" value="UniProtKB-KW"/>
</dbReference>
<feature type="domain" description="Xylanolytic transcriptional activator regulatory" evidence="8">
    <location>
        <begin position="352"/>
        <end position="431"/>
    </location>
</feature>
<keyword evidence="5" id="KW-0539">Nucleus</keyword>
<evidence type="ECO:0000256" key="1">
    <source>
        <dbReference type="ARBA" id="ARBA00004123"/>
    </source>
</evidence>
<evidence type="ECO:0000256" key="2">
    <source>
        <dbReference type="ARBA" id="ARBA00023015"/>
    </source>
</evidence>
<proteinExistence type="predicted"/>
<dbReference type="InterPro" id="IPR007219">
    <property type="entry name" value="XnlR_reg_dom"/>
</dbReference>
<dbReference type="SMART" id="SM00906">
    <property type="entry name" value="Fungal_trans"/>
    <property type="match status" value="1"/>
</dbReference>
<dbReference type="AlphaFoldDB" id="A0A9W9HLY9"/>
<dbReference type="InterPro" id="IPR050987">
    <property type="entry name" value="AtrR-like"/>
</dbReference>
<keyword evidence="3" id="KW-0238">DNA-binding</keyword>
<dbReference type="GO" id="GO:0003700">
    <property type="term" value="F:DNA-binding transcription factor activity"/>
    <property type="evidence" value="ECO:0007669"/>
    <property type="project" value="InterPro"/>
</dbReference>
<dbReference type="GO" id="GO:0005634">
    <property type="term" value="C:nucleus"/>
    <property type="evidence" value="ECO:0007669"/>
    <property type="project" value="UniProtKB-SubCell"/>
</dbReference>
<comment type="caution">
    <text evidence="9">The sequence shown here is derived from an EMBL/GenBank/DDBJ whole genome shotgun (WGS) entry which is preliminary data.</text>
</comment>
<evidence type="ECO:0000313" key="9">
    <source>
        <dbReference type="EMBL" id="KAJ5151907.1"/>
    </source>
</evidence>
<keyword evidence="7" id="KW-0812">Transmembrane</keyword>
<evidence type="ECO:0000313" key="10">
    <source>
        <dbReference type="Proteomes" id="UP001146351"/>
    </source>
</evidence>
<reference evidence="9" key="2">
    <citation type="journal article" date="2023" name="IMA Fungus">
        <title>Comparative genomic study of the Penicillium genus elucidates a diverse pangenome and 15 lateral gene transfer events.</title>
        <authorList>
            <person name="Petersen C."/>
            <person name="Sorensen T."/>
            <person name="Nielsen M.R."/>
            <person name="Sondergaard T.E."/>
            <person name="Sorensen J.L."/>
            <person name="Fitzpatrick D.A."/>
            <person name="Frisvad J.C."/>
            <person name="Nielsen K.L."/>
        </authorList>
    </citation>
    <scope>NUCLEOTIDE SEQUENCE</scope>
    <source>
        <strain evidence="9">IBT 21917</strain>
    </source>
</reference>
<sequence>MINVATSEKTEFSFLNVHPHCGLCRTIDPSKSSRLVTNMPPKKHSPQKKACDACYMRKASPPFPTYRLARLTLLHLDPMFVPSPCLESSKEESLHRRIEQLETALARTTSTQEPVTPTASNTTTPQNPSVENTWEENSPNGNVEIPSSLREPWSDPASTIPLVPGNETTASPNQLGPNLFFNGMSISSQAGLDWISSRTNQEVTESDFCIPIWGMPRYSKFQPGDSQGPFELPDEDETRQTLQSLFLSSVIHAFPILNQELFQATLKIAYEPAEEIISSKSHLSARACLFGALCMASLKPGFSWNLSFDGDVYQERAHHLLMYLADDMSLPTLQTVLILEIVRIFKGHWQGALSLHSTACRIVCSLGGHVDYPSQPAGLEMSWGNEEARHTRLLFWICYMLDKDISLRTGSPPILTDVYCNLTPPDPALAHFAPFTYHNPSRHIPPRVPPSIPYFASSPCLGPLKEKVYRQLFSAHALKEDDNQLLICIRHLDEEIERWKQTIPFDIRPALSISQTKPRNIPKLLQSKVDERMSIQLEYNHLMILIHTMVRKCTSDAPDGTRDLHDVVHSSFDLSLEAGRSTLWCLRLLVDQIDKNALPFITLYATTAALALFLNIIIHPYYGRVQLDLEALMSTGNKIRTVDTSRLKRSEVALIHETSEFFTRLVWLGSCAVAKVKRNPR</sequence>
<evidence type="ECO:0000259" key="8">
    <source>
        <dbReference type="SMART" id="SM00906"/>
    </source>
</evidence>
<keyword evidence="7" id="KW-1133">Transmembrane helix</keyword>
<comment type="subcellular location">
    <subcellularLocation>
        <location evidence="1">Nucleus</location>
    </subcellularLocation>
</comment>
<evidence type="ECO:0000256" key="5">
    <source>
        <dbReference type="ARBA" id="ARBA00023242"/>
    </source>
</evidence>
<feature type="compositionally biased region" description="Polar residues" evidence="6">
    <location>
        <begin position="107"/>
        <end position="141"/>
    </location>
</feature>
<name>A0A9W9HLY9_9EURO</name>
<evidence type="ECO:0000256" key="6">
    <source>
        <dbReference type="SAM" id="MobiDB-lite"/>
    </source>
</evidence>
<dbReference type="PANTHER" id="PTHR46910">
    <property type="entry name" value="TRANSCRIPTION FACTOR PDR1"/>
    <property type="match status" value="1"/>
</dbReference>
<dbReference type="GO" id="GO:0008270">
    <property type="term" value="F:zinc ion binding"/>
    <property type="evidence" value="ECO:0007669"/>
    <property type="project" value="InterPro"/>
</dbReference>
<feature type="region of interest" description="Disordered" evidence="6">
    <location>
        <begin position="107"/>
        <end position="155"/>
    </location>
</feature>
<evidence type="ECO:0000256" key="3">
    <source>
        <dbReference type="ARBA" id="ARBA00023125"/>
    </source>
</evidence>
<protein>
    <recommendedName>
        <fullName evidence="8">Xylanolytic transcriptional activator regulatory domain-containing protein</fullName>
    </recommendedName>
</protein>
<keyword evidence="2" id="KW-0805">Transcription regulation</keyword>
<feature type="transmembrane region" description="Helical" evidence="7">
    <location>
        <begin position="597"/>
        <end position="618"/>
    </location>
</feature>
<dbReference type="GO" id="GO:0006351">
    <property type="term" value="P:DNA-templated transcription"/>
    <property type="evidence" value="ECO:0007669"/>
    <property type="project" value="InterPro"/>
</dbReference>
<keyword evidence="4" id="KW-0804">Transcription</keyword>
<dbReference type="OrthoDB" id="4116913at2759"/>
<dbReference type="Proteomes" id="UP001146351">
    <property type="component" value="Unassembled WGS sequence"/>
</dbReference>